<name>A0A2H0QVU5_9BACT</name>
<sequence length="106" mass="11911">MDAESPFHQCLYCGAPNDEPCQGGCPAKIEKEAKNRFKQNPESPQPRGLSWQHYIFLVTDEAKEMYREGFTAGVTPGKDFPRNNLSNPSFKLGLDMGFQARNKKTA</sequence>
<organism evidence="1 2">
    <name type="scientific">Candidatus Zambryskibacteria bacterium CG10_big_fil_rev_8_21_14_0_10_42_12</name>
    <dbReference type="NCBI Taxonomy" id="1975115"/>
    <lineage>
        <taxon>Bacteria</taxon>
        <taxon>Candidatus Zambryskiibacteriota</taxon>
    </lineage>
</organism>
<proteinExistence type="predicted"/>
<gene>
    <name evidence="1" type="ORF">COV34_02230</name>
</gene>
<protein>
    <submittedName>
        <fullName evidence="1">Uncharacterized protein</fullName>
    </submittedName>
</protein>
<reference evidence="1 2" key="1">
    <citation type="submission" date="2017-09" db="EMBL/GenBank/DDBJ databases">
        <title>Depth-based differentiation of microbial function through sediment-hosted aquifers and enrichment of novel symbionts in the deep terrestrial subsurface.</title>
        <authorList>
            <person name="Probst A.J."/>
            <person name="Ladd B."/>
            <person name="Jarett J.K."/>
            <person name="Geller-Mcgrath D.E."/>
            <person name="Sieber C.M."/>
            <person name="Emerson J.B."/>
            <person name="Anantharaman K."/>
            <person name="Thomas B.C."/>
            <person name="Malmstrom R."/>
            <person name="Stieglmeier M."/>
            <person name="Klingl A."/>
            <person name="Woyke T."/>
            <person name="Ryan C.M."/>
            <person name="Banfield J.F."/>
        </authorList>
    </citation>
    <scope>NUCLEOTIDE SEQUENCE [LARGE SCALE GENOMIC DNA]</scope>
    <source>
        <strain evidence="1">CG10_big_fil_rev_8_21_14_0_10_42_12</strain>
    </source>
</reference>
<dbReference type="AlphaFoldDB" id="A0A2H0QVU5"/>
<accession>A0A2H0QVU5</accession>
<evidence type="ECO:0000313" key="2">
    <source>
        <dbReference type="Proteomes" id="UP000231333"/>
    </source>
</evidence>
<dbReference type="EMBL" id="PCXL01000011">
    <property type="protein sequence ID" value="PIR38402.1"/>
    <property type="molecule type" value="Genomic_DNA"/>
</dbReference>
<dbReference type="Proteomes" id="UP000231333">
    <property type="component" value="Unassembled WGS sequence"/>
</dbReference>
<evidence type="ECO:0000313" key="1">
    <source>
        <dbReference type="EMBL" id="PIR38402.1"/>
    </source>
</evidence>
<comment type="caution">
    <text evidence="1">The sequence shown here is derived from an EMBL/GenBank/DDBJ whole genome shotgun (WGS) entry which is preliminary data.</text>
</comment>